<protein>
    <recommendedName>
        <fullName evidence="3">Heme-binding protein</fullName>
    </recommendedName>
</protein>
<gene>
    <name evidence="1" type="ORF">HMPREF0216_00312</name>
</gene>
<sequence length="150" mass="16391">MIDLNENKYLNLKIATHVIEAVQQIANNYGTPVVIAIANEWGTPIAIHFMDEALPASFDIALNKAYTSATVRLSTEEIRELSRDGGELFGINNSNNNKIVSFPGGFTLKINEKVVGGVGVSGGTAKYDNELAFLAKEIYGEVIKWMITQN</sequence>
<name>L1QMP7_9CLOT</name>
<proteinExistence type="predicted"/>
<dbReference type="InterPro" id="IPR038084">
    <property type="entry name" value="PduO/GlcC-like_sf"/>
</dbReference>
<dbReference type="Pfam" id="PF03928">
    <property type="entry name" value="HbpS-like"/>
    <property type="match status" value="1"/>
</dbReference>
<dbReference type="Gene3D" id="3.30.450.150">
    <property type="entry name" value="Haem-degrading domain"/>
    <property type="match status" value="1"/>
</dbReference>
<dbReference type="PANTHER" id="PTHR34309:SF1">
    <property type="entry name" value="PROTEIN GLCG"/>
    <property type="match status" value="1"/>
</dbReference>
<dbReference type="SUPFAM" id="SSF143744">
    <property type="entry name" value="GlcG-like"/>
    <property type="match status" value="1"/>
</dbReference>
<dbReference type="PANTHER" id="PTHR34309">
    <property type="entry name" value="SLR1406 PROTEIN"/>
    <property type="match status" value="1"/>
</dbReference>
<evidence type="ECO:0008006" key="3">
    <source>
        <dbReference type="Google" id="ProtNLM"/>
    </source>
</evidence>
<accession>L1QMP7</accession>
<evidence type="ECO:0000313" key="2">
    <source>
        <dbReference type="Proteomes" id="UP000010420"/>
    </source>
</evidence>
<dbReference type="HOGENOM" id="CLU_103773_2_1_9"/>
<dbReference type="EMBL" id="AMEZ01000012">
    <property type="protein sequence ID" value="EKY29258.1"/>
    <property type="molecule type" value="Genomic_DNA"/>
</dbReference>
<dbReference type="InterPro" id="IPR005624">
    <property type="entry name" value="PduO/GlcC-like"/>
</dbReference>
<dbReference type="STRING" id="545697.HMPREF0216_00312"/>
<comment type="caution">
    <text evidence="1">The sequence shown here is derived from an EMBL/GenBank/DDBJ whole genome shotgun (WGS) entry which is preliminary data.</text>
</comment>
<dbReference type="Proteomes" id="UP000010420">
    <property type="component" value="Unassembled WGS sequence"/>
</dbReference>
<keyword evidence="2" id="KW-1185">Reference proteome</keyword>
<organism evidence="1 2">
    <name type="scientific">Clostridium celatum DSM 1785</name>
    <dbReference type="NCBI Taxonomy" id="545697"/>
    <lineage>
        <taxon>Bacteria</taxon>
        <taxon>Bacillati</taxon>
        <taxon>Bacillota</taxon>
        <taxon>Clostridia</taxon>
        <taxon>Eubacteriales</taxon>
        <taxon>Clostridiaceae</taxon>
        <taxon>Clostridium</taxon>
    </lineage>
</organism>
<dbReference type="AlphaFoldDB" id="L1QMP7"/>
<reference evidence="1 2" key="1">
    <citation type="submission" date="2012-05" db="EMBL/GenBank/DDBJ databases">
        <authorList>
            <person name="Weinstock G."/>
            <person name="Sodergren E."/>
            <person name="Lobos E.A."/>
            <person name="Fulton L."/>
            <person name="Fulton R."/>
            <person name="Courtney L."/>
            <person name="Fronick C."/>
            <person name="O'Laughlin M."/>
            <person name="Godfrey J."/>
            <person name="Wilson R.M."/>
            <person name="Miner T."/>
            <person name="Farmer C."/>
            <person name="Delehaunty K."/>
            <person name="Cordes M."/>
            <person name="Minx P."/>
            <person name="Tomlinson C."/>
            <person name="Chen J."/>
            <person name="Wollam A."/>
            <person name="Pepin K.H."/>
            <person name="Bhonagiri V."/>
            <person name="Zhang X."/>
            <person name="Suruliraj S."/>
            <person name="Warren W."/>
            <person name="Mitreva M."/>
            <person name="Mardis E.R."/>
            <person name="Wilson R.K."/>
        </authorList>
    </citation>
    <scope>NUCLEOTIDE SEQUENCE [LARGE SCALE GENOMIC DNA]</scope>
    <source>
        <strain evidence="1 2">DSM 1785</strain>
    </source>
</reference>
<evidence type="ECO:0000313" key="1">
    <source>
        <dbReference type="EMBL" id="EKY29258.1"/>
    </source>
</evidence>
<dbReference type="eggNOG" id="COG3193">
    <property type="taxonomic scope" value="Bacteria"/>
</dbReference>
<dbReference type="PATRIC" id="fig|545697.3.peg.305"/>
<dbReference type="InterPro" id="IPR052517">
    <property type="entry name" value="GlcG_carb_metab_protein"/>
</dbReference>